<proteinExistence type="predicted"/>
<comment type="caution">
    <text evidence="3">The sequence shown here is derived from an EMBL/GenBank/DDBJ whole genome shotgun (WGS) entry which is preliminary data.</text>
</comment>
<accession>A0ABP3LEK9</accession>
<sequence>MRVTSVAATVLALLGGFTASAVAAEAPATVQQHSVASAPMTDVAVTGDNNGNG</sequence>
<feature type="region of interest" description="Disordered" evidence="1">
    <location>
        <begin position="32"/>
        <end position="53"/>
    </location>
</feature>
<keyword evidence="2" id="KW-0732">Signal</keyword>
<feature type="signal peptide" evidence="2">
    <location>
        <begin position="1"/>
        <end position="23"/>
    </location>
</feature>
<organism evidence="3 4">
    <name type="scientific">Streptomyces olivaceiscleroticus</name>
    <dbReference type="NCBI Taxonomy" id="68245"/>
    <lineage>
        <taxon>Bacteria</taxon>
        <taxon>Bacillati</taxon>
        <taxon>Actinomycetota</taxon>
        <taxon>Actinomycetes</taxon>
        <taxon>Kitasatosporales</taxon>
        <taxon>Streptomycetaceae</taxon>
        <taxon>Streptomyces</taxon>
    </lineage>
</organism>
<keyword evidence="4" id="KW-1185">Reference proteome</keyword>
<evidence type="ECO:0000313" key="4">
    <source>
        <dbReference type="Proteomes" id="UP001500909"/>
    </source>
</evidence>
<name>A0ABP3LEK9_9ACTN</name>
<evidence type="ECO:0000256" key="2">
    <source>
        <dbReference type="SAM" id="SignalP"/>
    </source>
</evidence>
<protein>
    <submittedName>
        <fullName evidence="3">Uncharacterized protein</fullName>
    </submittedName>
</protein>
<evidence type="ECO:0000256" key="1">
    <source>
        <dbReference type="SAM" id="MobiDB-lite"/>
    </source>
</evidence>
<dbReference type="EMBL" id="BAAABY010000062">
    <property type="protein sequence ID" value="GAA0499142.1"/>
    <property type="molecule type" value="Genomic_DNA"/>
</dbReference>
<evidence type="ECO:0000313" key="3">
    <source>
        <dbReference type="EMBL" id="GAA0499142.1"/>
    </source>
</evidence>
<dbReference type="Proteomes" id="UP001500909">
    <property type="component" value="Unassembled WGS sequence"/>
</dbReference>
<gene>
    <name evidence="3" type="ORF">GCM10010361_75870</name>
</gene>
<feature type="chain" id="PRO_5045078270" evidence="2">
    <location>
        <begin position="24"/>
        <end position="53"/>
    </location>
</feature>
<dbReference type="RefSeq" id="WP_346100167.1">
    <property type="nucleotide sequence ID" value="NZ_BAAABY010000062.1"/>
</dbReference>
<reference evidence="4" key="1">
    <citation type="journal article" date="2019" name="Int. J. Syst. Evol. Microbiol.">
        <title>The Global Catalogue of Microorganisms (GCM) 10K type strain sequencing project: providing services to taxonomists for standard genome sequencing and annotation.</title>
        <authorList>
            <consortium name="The Broad Institute Genomics Platform"/>
            <consortium name="The Broad Institute Genome Sequencing Center for Infectious Disease"/>
            <person name="Wu L."/>
            <person name="Ma J."/>
        </authorList>
    </citation>
    <scope>NUCLEOTIDE SEQUENCE [LARGE SCALE GENOMIC DNA]</scope>
    <source>
        <strain evidence="4">JCM 4805</strain>
    </source>
</reference>